<keyword evidence="1" id="KW-0732">Signal</keyword>
<reference evidence="3" key="1">
    <citation type="journal article" date="2019" name="Int. J. Syst. Evol. Microbiol.">
        <title>The Global Catalogue of Microorganisms (GCM) 10K type strain sequencing project: providing services to taxonomists for standard genome sequencing and annotation.</title>
        <authorList>
            <consortium name="The Broad Institute Genomics Platform"/>
            <consortium name="The Broad Institute Genome Sequencing Center for Infectious Disease"/>
            <person name="Wu L."/>
            <person name="Ma J."/>
        </authorList>
    </citation>
    <scope>NUCLEOTIDE SEQUENCE [LARGE SCALE GENOMIC DNA]</scope>
    <source>
        <strain evidence="3">JCM 15896</strain>
    </source>
</reference>
<dbReference type="Proteomes" id="UP001500359">
    <property type="component" value="Unassembled WGS sequence"/>
</dbReference>
<gene>
    <name evidence="2" type="ORF">GCM10009114_27350</name>
</gene>
<feature type="signal peptide" evidence="1">
    <location>
        <begin position="1"/>
        <end position="22"/>
    </location>
</feature>
<evidence type="ECO:0000313" key="2">
    <source>
        <dbReference type="EMBL" id="GAA0858292.1"/>
    </source>
</evidence>
<organism evidence="2 3">
    <name type="scientific">Aliiglaciecola litoralis</name>
    <dbReference type="NCBI Taxonomy" id="582857"/>
    <lineage>
        <taxon>Bacteria</taxon>
        <taxon>Pseudomonadati</taxon>
        <taxon>Pseudomonadota</taxon>
        <taxon>Gammaproteobacteria</taxon>
        <taxon>Alteromonadales</taxon>
        <taxon>Alteromonadaceae</taxon>
        <taxon>Aliiglaciecola</taxon>
    </lineage>
</organism>
<dbReference type="RefSeq" id="WP_343860891.1">
    <property type="nucleotide sequence ID" value="NZ_BAAAFD010000008.1"/>
</dbReference>
<sequence length="202" mass="22458">MLRSYILIAGALGMLISPMLNAQSTWLTRNSLTLPTNKQKDYGIGVIFVELNQHNVSAIVQRVDEDSVAKSITNKDALDLEGKPIKLDFTGTTGFVTVNLPEGLYQITQVDVPHFDLPFKVSTDNSDIWRFRVKPGHINYLGLLEVGAVRAKDNVNVAWLNRFATHLDELLAAINASTIEWPLAHGVGYQDDFSLLLEQPIK</sequence>
<evidence type="ECO:0000256" key="1">
    <source>
        <dbReference type="SAM" id="SignalP"/>
    </source>
</evidence>
<feature type="chain" id="PRO_5047121605" evidence="1">
    <location>
        <begin position="23"/>
        <end position="202"/>
    </location>
</feature>
<accession>A0ABP3X2Z6</accession>
<evidence type="ECO:0000313" key="3">
    <source>
        <dbReference type="Proteomes" id="UP001500359"/>
    </source>
</evidence>
<dbReference type="EMBL" id="BAAAFD010000008">
    <property type="protein sequence ID" value="GAA0858292.1"/>
    <property type="molecule type" value="Genomic_DNA"/>
</dbReference>
<keyword evidence="3" id="KW-1185">Reference proteome</keyword>
<comment type="caution">
    <text evidence="2">The sequence shown here is derived from an EMBL/GenBank/DDBJ whole genome shotgun (WGS) entry which is preliminary data.</text>
</comment>
<proteinExistence type="predicted"/>
<protein>
    <submittedName>
        <fullName evidence="2">Uncharacterized protein</fullName>
    </submittedName>
</protein>
<name>A0ABP3X2Z6_9ALTE</name>